<evidence type="ECO:0000313" key="3">
    <source>
        <dbReference type="Proteomes" id="UP000003416"/>
    </source>
</evidence>
<gene>
    <name evidence="2" type="ORF">HMPREF9446_01000</name>
</gene>
<dbReference type="STRING" id="763034.HMPREF9446_01000"/>
<keyword evidence="1" id="KW-0472">Membrane</keyword>
<reference evidence="2 3" key="1">
    <citation type="submission" date="2011-02" db="EMBL/GenBank/DDBJ databases">
        <authorList>
            <person name="Weinstock G."/>
            <person name="Sodergren E."/>
            <person name="Clifton S."/>
            <person name="Fulton L."/>
            <person name="Fulton B."/>
            <person name="Courtney L."/>
            <person name="Fronick C."/>
            <person name="Harrison M."/>
            <person name="Strong C."/>
            <person name="Farmer C."/>
            <person name="Delahaunty K."/>
            <person name="Markovic C."/>
            <person name="Hall O."/>
            <person name="Minx P."/>
            <person name="Tomlinson C."/>
            <person name="Mitreva M."/>
            <person name="Hou S."/>
            <person name="Chen J."/>
            <person name="Wollam A."/>
            <person name="Pepin K.H."/>
            <person name="Johnson M."/>
            <person name="Bhonagiri V."/>
            <person name="Zhang X."/>
            <person name="Suruliraj S."/>
            <person name="Warren W."/>
            <person name="Chinwalla A."/>
            <person name="Mardis E.R."/>
            <person name="Wilson R.K."/>
        </authorList>
    </citation>
    <scope>NUCLEOTIDE SEQUENCE [LARGE SCALE GENOMIC DNA]</scope>
    <source>
        <strain evidence="2 3">YIT 12057</strain>
    </source>
</reference>
<keyword evidence="3" id="KW-1185">Reference proteome</keyword>
<accession>F3PQK6</accession>
<organism evidence="2 3">
    <name type="scientific">Bacteroides fluxus YIT 12057</name>
    <dbReference type="NCBI Taxonomy" id="763034"/>
    <lineage>
        <taxon>Bacteria</taxon>
        <taxon>Pseudomonadati</taxon>
        <taxon>Bacteroidota</taxon>
        <taxon>Bacteroidia</taxon>
        <taxon>Bacteroidales</taxon>
        <taxon>Bacteroidaceae</taxon>
        <taxon>Bacteroides</taxon>
    </lineage>
</organism>
<feature type="transmembrane region" description="Helical" evidence="1">
    <location>
        <begin position="20"/>
        <end position="39"/>
    </location>
</feature>
<dbReference type="eggNOG" id="ENOG5030YD7">
    <property type="taxonomic scope" value="Bacteria"/>
</dbReference>
<dbReference type="AlphaFoldDB" id="F3PQK6"/>
<sequence>MVDWNNCFSVFLFPFSSSYFPVSISFDILICYLSVIFIGQKWCKTLFFWKTWNFYLFLSIQYQMYFCKFGVNLIREGKSHTINIVI</sequence>
<protein>
    <submittedName>
        <fullName evidence="2">Conserved domain protein</fullName>
    </submittedName>
</protein>
<keyword evidence="1" id="KW-0812">Transmembrane</keyword>
<comment type="caution">
    <text evidence="2">The sequence shown here is derived from an EMBL/GenBank/DDBJ whole genome shotgun (WGS) entry which is preliminary data.</text>
</comment>
<name>F3PQK6_9BACE</name>
<dbReference type="HOGENOM" id="CLU_2491308_0_0_10"/>
<dbReference type="Proteomes" id="UP000003416">
    <property type="component" value="Unassembled WGS sequence"/>
</dbReference>
<keyword evidence="1" id="KW-1133">Transmembrane helix</keyword>
<evidence type="ECO:0000256" key="1">
    <source>
        <dbReference type="SAM" id="Phobius"/>
    </source>
</evidence>
<proteinExistence type="predicted"/>
<evidence type="ECO:0000313" key="2">
    <source>
        <dbReference type="EMBL" id="EGF58834.1"/>
    </source>
</evidence>
<dbReference type="EMBL" id="AFBN01000016">
    <property type="protein sequence ID" value="EGF58834.1"/>
    <property type="molecule type" value="Genomic_DNA"/>
</dbReference>